<evidence type="ECO:0000313" key="3">
    <source>
        <dbReference type="EMBL" id="KFE70191.1"/>
    </source>
</evidence>
<dbReference type="Proteomes" id="UP000028725">
    <property type="component" value="Unassembled WGS sequence"/>
</dbReference>
<keyword evidence="4" id="KW-1185">Reference proteome</keyword>
<evidence type="ECO:0000313" key="4">
    <source>
        <dbReference type="Proteomes" id="UP000028725"/>
    </source>
</evidence>
<keyword evidence="2" id="KW-0732">Signal</keyword>
<feature type="signal peptide" evidence="2">
    <location>
        <begin position="1"/>
        <end position="17"/>
    </location>
</feature>
<evidence type="ECO:0000256" key="1">
    <source>
        <dbReference type="SAM" id="MobiDB-lite"/>
    </source>
</evidence>
<dbReference type="EMBL" id="JMCB01000003">
    <property type="protein sequence ID" value="KFE70191.1"/>
    <property type="molecule type" value="Genomic_DNA"/>
</dbReference>
<dbReference type="GO" id="GO:0030288">
    <property type="term" value="C:outer membrane-bounded periplasmic space"/>
    <property type="evidence" value="ECO:0007669"/>
    <property type="project" value="InterPro"/>
</dbReference>
<dbReference type="AlphaFoldDB" id="A0A085WR78"/>
<reference evidence="3 4" key="1">
    <citation type="submission" date="2014-04" db="EMBL/GenBank/DDBJ databases">
        <title>Genome assembly of Hyalangium minutum DSM 14724.</title>
        <authorList>
            <person name="Sharma G."/>
            <person name="Subramanian S."/>
        </authorList>
    </citation>
    <scope>NUCLEOTIDE SEQUENCE [LARGE SCALE GENOMIC DNA]</scope>
    <source>
        <strain evidence="3 4">DSM 14724</strain>
    </source>
</reference>
<proteinExistence type="predicted"/>
<dbReference type="STRING" id="394096.DB31_5233"/>
<dbReference type="Pfam" id="PF03783">
    <property type="entry name" value="CsgG"/>
    <property type="match status" value="1"/>
</dbReference>
<organism evidence="3 4">
    <name type="scientific">Hyalangium minutum</name>
    <dbReference type="NCBI Taxonomy" id="394096"/>
    <lineage>
        <taxon>Bacteria</taxon>
        <taxon>Pseudomonadati</taxon>
        <taxon>Myxococcota</taxon>
        <taxon>Myxococcia</taxon>
        <taxon>Myxococcales</taxon>
        <taxon>Cystobacterineae</taxon>
        <taxon>Archangiaceae</taxon>
        <taxon>Hyalangium</taxon>
    </lineage>
</organism>
<dbReference type="InterPro" id="IPR005534">
    <property type="entry name" value="Curli_assmbl/transp-comp_CsgG"/>
</dbReference>
<dbReference type="SUPFAM" id="SSF52964">
    <property type="entry name" value="TolB, N-terminal domain"/>
    <property type="match status" value="1"/>
</dbReference>
<feature type="chain" id="PRO_5001800178" evidence="2">
    <location>
        <begin position="18"/>
        <end position="235"/>
    </location>
</feature>
<sequence>MRFLCLFLGLLALPAPAAEQPTVAVLYFGYGGKTPELEVLRKGLAQMLISDLSGFGTVKLVERERLQEILDELELGQSSKFDADTVAKLGKLLGAQYLVMGDYFDLLNSLRVDARVIEVKTGQILRSLGARGSAEDFFTLEQKLSQDINKVLEELVAKATAPSKEPAPGPSGGSHGSTPSRMARRLTTKTALRYSKALDAKDRKDVETAKKELKAVLEEQPDFVLASADLARLMK</sequence>
<gene>
    <name evidence="3" type="ORF">DB31_5233</name>
</gene>
<name>A0A085WR78_9BACT</name>
<accession>A0A085WR78</accession>
<dbReference type="Gene3D" id="3.40.50.10610">
    <property type="entry name" value="ABC-type transport auxiliary lipoprotein component"/>
    <property type="match status" value="1"/>
</dbReference>
<comment type="caution">
    <text evidence="3">The sequence shown here is derived from an EMBL/GenBank/DDBJ whole genome shotgun (WGS) entry which is preliminary data.</text>
</comment>
<evidence type="ECO:0000256" key="2">
    <source>
        <dbReference type="SAM" id="SignalP"/>
    </source>
</evidence>
<protein>
    <submittedName>
        <fullName evidence="3">TPR domain protein, putative component of TonB system</fullName>
    </submittedName>
</protein>
<feature type="region of interest" description="Disordered" evidence="1">
    <location>
        <begin position="159"/>
        <end position="184"/>
    </location>
</feature>